<name>A0A1S6KR24_SALEN</name>
<evidence type="ECO:0000313" key="1">
    <source>
        <dbReference type="EMBL" id="AQT23830.1"/>
    </source>
</evidence>
<organism evidence="1">
    <name type="scientific">Salmonella enteritidis</name>
    <dbReference type="NCBI Taxonomy" id="149539"/>
    <lineage>
        <taxon>Bacteria</taxon>
        <taxon>Pseudomonadati</taxon>
        <taxon>Pseudomonadota</taxon>
        <taxon>Gammaproteobacteria</taxon>
        <taxon>Enterobacterales</taxon>
        <taxon>Enterobacteriaceae</taxon>
        <taxon>Salmonella</taxon>
    </lineage>
</organism>
<sequence>MKKQLAYASNCSDSLYSYIYRTLQKRAGDENESLYQQAISAAVQLNKKRNWPGIMPVHGSCFSTRGVTIASLTQRCWLFYSSSAYLISSAKK</sequence>
<accession>A0A1S6KR24</accession>
<protein>
    <submittedName>
        <fullName evidence="1">Uncharacterized protein</fullName>
    </submittedName>
</protein>
<dbReference type="RefSeq" id="WP_235684290.1">
    <property type="nucleotide sequence ID" value="NZ_KY401053.1"/>
</dbReference>
<reference evidence="1" key="1">
    <citation type="submission" date="2016-12" db="EMBL/GenBank/DDBJ databases">
        <title>Fusion of virulence plasmid pSEN and IncHI2 resistance plasmid in Salmonella enteritidis.</title>
        <authorList>
            <person name="Wong M.H."/>
            <person name="Chen S."/>
        </authorList>
    </citation>
    <scope>NUCLEOTIDE SEQUENCE</scope>
    <source>
        <strain evidence="1">SE380</strain>
        <plasmid evidence="1">unnamed</plasmid>
    </source>
</reference>
<dbReference type="EMBL" id="KY401053">
    <property type="protein sequence ID" value="AQT23830.1"/>
    <property type="molecule type" value="Genomic_DNA"/>
</dbReference>
<dbReference type="AlphaFoldDB" id="A0A1S6KR24"/>
<geneLocation type="plasmid" evidence="1">
    <name>unnamed</name>
</geneLocation>
<proteinExistence type="predicted"/>
<keyword evidence="1" id="KW-0614">Plasmid</keyword>